<dbReference type="AlphaFoldDB" id="F0YL15"/>
<dbReference type="GO" id="GO:0000139">
    <property type="term" value="C:Golgi membrane"/>
    <property type="evidence" value="ECO:0007669"/>
    <property type="project" value="UniProtKB-SubCell"/>
</dbReference>
<evidence type="ECO:0000256" key="9">
    <source>
        <dbReference type="ARBA" id="ARBA00023136"/>
    </source>
</evidence>
<comment type="similarity">
    <text evidence="2 12">Belongs to the adaptor complexes small subunit family.</text>
</comment>
<dbReference type="PANTHER" id="PTHR11043">
    <property type="entry name" value="ZETA-COAT PROTEIN"/>
    <property type="match status" value="1"/>
</dbReference>
<dbReference type="OrthoDB" id="10249988at2759"/>
<evidence type="ECO:0000259" key="13">
    <source>
        <dbReference type="Pfam" id="PF01217"/>
    </source>
</evidence>
<dbReference type="EMBL" id="GL833154">
    <property type="protein sequence ID" value="EGB04222.1"/>
    <property type="molecule type" value="Genomic_DNA"/>
</dbReference>
<keyword evidence="4 12" id="KW-0813">Transport</keyword>
<keyword evidence="5 12" id="KW-0963">Cytoplasm</keyword>
<dbReference type="OMA" id="NELMLHS"/>
<dbReference type="Pfam" id="PF01217">
    <property type="entry name" value="Clat_adaptor_s"/>
    <property type="match status" value="1"/>
</dbReference>
<proteinExistence type="inferred from homology"/>
<dbReference type="eggNOG" id="KOG3343">
    <property type="taxonomic scope" value="Eukaryota"/>
</dbReference>
<dbReference type="InterPro" id="IPR011012">
    <property type="entry name" value="Longin-like_dom_sf"/>
</dbReference>
<sequence length="199" mass="21787">MSKFASGDTLVPSVLAVLLLDSEGNRIIAKYYQGFLGTGLEKSKFEAKLFKKTKNTNTARSDADVIMLDNTIAIFRCGADTRFYVLGSAEENEIILNLVLDGLFEALNTLLRGQLESRALLENLETVMLAVDELVDGGMILETDPQSITSRVLMRGVEGTQPITDMSMSQAIATAKDQLFKSEYLRPHTGALNPPPLQV</sequence>
<dbReference type="FunCoup" id="F0YL15">
    <property type="interactions" value="156"/>
</dbReference>
<dbReference type="CDD" id="cd14829">
    <property type="entry name" value="Zeta-COP"/>
    <property type="match status" value="1"/>
</dbReference>
<accession>F0YL15</accession>
<keyword evidence="10 12" id="KW-0968">Cytoplasmic vesicle</keyword>
<dbReference type="PANTHER" id="PTHR11043:SF0">
    <property type="entry name" value="COATOMER SUBUNIT ZETA"/>
    <property type="match status" value="1"/>
</dbReference>
<dbReference type="KEGG" id="aaf:AURANDRAFT_55284"/>
<evidence type="ECO:0000313" key="14">
    <source>
        <dbReference type="EMBL" id="EGB04222.1"/>
    </source>
</evidence>
<evidence type="ECO:0000256" key="8">
    <source>
        <dbReference type="ARBA" id="ARBA00023034"/>
    </source>
</evidence>
<reference evidence="14 15" key="1">
    <citation type="journal article" date="2011" name="Proc. Natl. Acad. Sci. U.S.A.">
        <title>Niche of harmful alga Aureococcus anophagefferens revealed through ecogenomics.</title>
        <authorList>
            <person name="Gobler C.J."/>
            <person name="Berry D.L."/>
            <person name="Dyhrman S.T."/>
            <person name="Wilhelm S.W."/>
            <person name="Salamov A."/>
            <person name="Lobanov A.V."/>
            <person name="Zhang Y."/>
            <person name="Collier J.L."/>
            <person name="Wurch L.L."/>
            <person name="Kustka A.B."/>
            <person name="Dill B.D."/>
            <person name="Shah M."/>
            <person name="VerBerkmoes N.C."/>
            <person name="Kuo A."/>
            <person name="Terry A."/>
            <person name="Pangilinan J."/>
            <person name="Lindquist E.A."/>
            <person name="Lucas S."/>
            <person name="Paulsen I.T."/>
            <person name="Hattenrath-Lehmann T.K."/>
            <person name="Talmage S.C."/>
            <person name="Walker E.A."/>
            <person name="Koch F."/>
            <person name="Burson A.M."/>
            <person name="Marcoval M.A."/>
            <person name="Tang Y.Z."/>
            <person name="Lecleir G.R."/>
            <person name="Coyne K.J."/>
            <person name="Berg G.M."/>
            <person name="Bertrand E.M."/>
            <person name="Saito M.A."/>
            <person name="Gladyshev V.N."/>
            <person name="Grigoriev I.V."/>
        </authorList>
    </citation>
    <scope>NUCLEOTIDE SEQUENCE [LARGE SCALE GENOMIC DNA]</scope>
    <source>
        <strain evidence="15">CCMP 1984</strain>
    </source>
</reference>
<feature type="domain" description="AP complex mu/sigma subunit" evidence="13">
    <location>
        <begin position="14"/>
        <end position="155"/>
    </location>
</feature>
<evidence type="ECO:0000256" key="1">
    <source>
        <dbReference type="ARBA" id="ARBA00004255"/>
    </source>
</evidence>
<keyword evidence="8 12" id="KW-0333">Golgi apparatus</keyword>
<dbReference type="GO" id="GO:0006891">
    <property type="term" value="P:intra-Golgi vesicle-mediated transport"/>
    <property type="evidence" value="ECO:0007669"/>
    <property type="project" value="TreeGrafter"/>
</dbReference>
<dbReference type="GO" id="GO:0006890">
    <property type="term" value="P:retrograde vesicle-mediated transport, Golgi to endoplasmic reticulum"/>
    <property type="evidence" value="ECO:0007669"/>
    <property type="project" value="UniProtKB-UniRule"/>
</dbReference>
<comment type="subunit">
    <text evidence="3 12">Oligomeric complex that consists of at least the alpha, beta, beta', gamma, delta, epsilon and zeta subunits.</text>
</comment>
<evidence type="ECO:0000256" key="5">
    <source>
        <dbReference type="ARBA" id="ARBA00022490"/>
    </source>
</evidence>
<comment type="function">
    <text evidence="11">The coatomer is a cytosolic protein complex that binds to dilysine motifs and reversibly associates with Golgi non-clathrin-coated vesicles, which further mediate biosynthetic protein transport from the ER, via the Golgi up to the trans Golgi network. Coatomer complex is required for budding from Golgi membranes, and is essential for the retrograde Golgi-to-ER transport of dilysine-tagged proteins. The zeta subunit may be involved in regulating the coat assembly and, hence, the rate of biosynthetic protein transport due to its association-dissociation properties with the coatomer complex.</text>
</comment>
<evidence type="ECO:0000256" key="11">
    <source>
        <dbReference type="ARBA" id="ARBA00045555"/>
    </source>
</evidence>
<dbReference type="InParanoid" id="F0YL15"/>
<dbReference type="InterPro" id="IPR022775">
    <property type="entry name" value="AP_mu_sigma_su"/>
</dbReference>
<keyword evidence="6 12" id="KW-0931">ER-Golgi transport</keyword>
<evidence type="ECO:0000256" key="10">
    <source>
        <dbReference type="ARBA" id="ARBA00023329"/>
    </source>
</evidence>
<evidence type="ECO:0000256" key="2">
    <source>
        <dbReference type="ARBA" id="ARBA00006972"/>
    </source>
</evidence>
<organism evidence="15">
    <name type="scientific">Aureococcus anophagefferens</name>
    <name type="common">Harmful bloom alga</name>
    <dbReference type="NCBI Taxonomy" id="44056"/>
    <lineage>
        <taxon>Eukaryota</taxon>
        <taxon>Sar</taxon>
        <taxon>Stramenopiles</taxon>
        <taxon>Ochrophyta</taxon>
        <taxon>Pelagophyceae</taxon>
        <taxon>Pelagomonadales</taxon>
        <taxon>Pelagomonadaceae</taxon>
        <taxon>Aureococcus</taxon>
    </lineage>
</organism>
<evidence type="ECO:0000256" key="3">
    <source>
        <dbReference type="ARBA" id="ARBA00011775"/>
    </source>
</evidence>
<keyword evidence="9 12" id="KW-0472">Membrane</keyword>
<dbReference type="SUPFAM" id="SSF64356">
    <property type="entry name" value="SNARE-like"/>
    <property type="match status" value="1"/>
</dbReference>
<evidence type="ECO:0000256" key="6">
    <source>
        <dbReference type="ARBA" id="ARBA00022892"/>
    </source>
</evidence>
<name>F0YL15_AURAN</name>
<keyword evidence="15" id="KW-1185">Reference proteome</keyword>
<dbReference type="RefSeq" id="XP_009041074.1">
    <property type="nucleotide sequence ID" value="XM_009042826.1"/>
</dbReference>
<dbReference type="GO" id="GO:0030126">
    <property type="term" value="C:COPI vesicle coat"/>
    <property type="evidence" value="ECO:0007669"/>
    <property type="project" value="UniProtKB-UniRule"/>
</dbReference>
<dbReference type="GO" id="GO:0006886">
    <property type="term" value="P:intracellular protein transport"/>
    <property type="evidence" value="ECO:0007669"/>
    <property type="project" value="TreeGrafter"/>
</dbReference>
<gene>
    <name evidence="14" type="ORF">AURANDRAFT_55284</name>
</gene>
<dbReference type="Gene3D" id="3.30.450.60">
    <property type="match status" value="1"/>
</dbReference>
<dbReference type="Proteomes" id="UP000002729">
    <property type="component" value="Unassembled WGS sequence"/>
</dbReference>
<evidence type="ECO:0000256" key="7">
    <source>
        <dbReference type="ARBA" id="ARBA00022927"/>
    </source>
</evidence>
<protein>
    <recommendedName>
        <fullName evidence="12">Coatomer subunit zeta</fullName>
    </recommendedName>
</protein>
<evidence type="ECO:0000256" key="4">
    <source>
        <dbReference type="ARBA" id="ARBA00022448"/>
    </source>
</evidence>
<evidence type="ECO:0000256" key="12">
    <source>
        <dbReference type="RuleBase" id="RU366053"/>
    </source>
</evidence>
<dbReference type="GeneID" id="20222508"/>
<comment type="subcellular location">
    <subcellularLocation>
        <location evidence="12">Cytoplasm</location>
    </subcellularLocation>
    <subcellularLocation>
        <location evidence="1 12">Golgi apparatus membrane</location>
        <topology evidence="1 12">Peripheral membrane protein</topology>
        <orientation evidence="1 12">Cytoplasmic side</orientation>
    </subcellularLocation>
    <subcellularLocation>
        <location evidence="12">Cytoplasmic vesicle</location>
        <location evidence="12">COPI-coated vesicle membrane</location>
        <topology evidence="12">Peripheral membrane protein</topology>
        <orientation evidence="12">Cytoplasmic side</orientation>
    </subcellularLocation>
</comment>
<keyword evidence="7 12" id="KW-0653">Protein transport</keyword>
<evidence type="ECO:0000313" key="15">
    <source>
        <dbReference type="Proteomes" id="UP000002729"/>
    </source>
</evidence>
<dbReference type="FunFam" id="3.30.450.60:FF:000013">
    <property type="entry name" value="Coatomer subunit zeta"/>
    <property type="match status" value="1"/>
</dbReference>
<dbReference type="InterPro" id="IPR039652">
    <property type="entry name" value="Coatomer_zeta"/>
</dbReference>